<name>A0ABD6CGI3_9EURY</name>
<keyword evidence="1" id="KW-1133">Transmembrane helix</keyword>
<gene>
    <name evidence="2" type="ORF">ACFR9U_17600</name>
</gene>
<reference evidence="2 3" key="1">
    <citation type="journal article" date="2019" name="Int. J. Syst. Evol. Microbiol.">
        <title>The Global Catalogue of Microorganisms (GCM) 10K type strain sequencing project: providing services to taxonomists for standard genome sequencing and annotation.</title>
        <authorList>
            <consortium name="The Broad Institute Genomics Platform"/>
            <consortium name="The Broad Institute Genome Sequencing Center for Infectious Disease"/>
            <person name="Wu L."/>
            <person name="Ma J."/>
        </authorList>
    </citation>
    <scope>NUCLEOTIDE SEQUENCE [LARGE SCALE GENOMIC DNA]</scope>
    <source>
        <strain evidence="2 3">CGMCC 1.12125</strain>
    </source>
</reference>
<keyword evidence="1" id="KW-0812">Transmembrane</keyword>
<keyword evidence="1" id="KW-0472">Membrane</keyword>
<feature type="transmembrane region" description="Helical" evidence="1">
    <location>
        <begin position="28"/>
        <end position="46"/>
    </location>
</feature>
<sequence>MTWRPGRRFRDDDRGKIVLQVPLGAETLFSSLVAAVVGLPLVAALAGSISRREHAFKYVYTGAAALVAVFTLTGTMQFAPHWTIAGILAVLTAIAGHVWQFRHDRLGFVIVGLIYLTPVLLAYVLLFQVVGAVL</sequence>
<protein>
    <submittedName>
        <fullName evidence="2">Uncharacterized protein</fullName>
    </submittedName>
</protein>
<evidence type="ECO:0000313" key="2">
    <source>
        <dbReference type="EMBL" id="MFD1588796.1"/>
    </source>
</evidence>
<evidence type="ECO:0000256" key="1">
    <source>
        <dbReference type="SAM" id="Phobius"/>
    </source>
</evidence>
<feature type="transmembrane region" description="Helical" evidence="1">
    <location>
        <begin position="106"/>
        <end position="130"/>
    </location>
</feature>
<evidence type="ECO:0000313" key="3">
    <source>
        <dbReference type="Proteomes" id="UP001597119"/>
    </source>
</evidence>
<comment type="caution">
    <text evidence="2">The sequence shown here is derived from an EMBL/GenBank/DDBJ whole genome shotgun (WGS) entry which is preliminary data.</text>
</comment>
<feature type="transmembrane region" description="Helical" evidence="1">
    <location>
        <begin position="82"/>
        <end position="99"/>
    </location>
</feature>
<dbReference type="EMBL" id="JBHUDJ010000014">
    <property type="protein sequence ID" value="MFD1588796.1"/>
    <property type="molecule type" value="Genomic_DNA"/>
</dbReference>
<organism evidence="2 3">
    <name type="scientific">Halorientalis brevis</name>
    <dbReference type="NCBI Taxonomy" id="1126241"/>
    <lineage>
        <taxon>Archaea</taxon>
        <taxon>Methanobacteriati</taxon>
        <taxon>Methanobacteriota</taxon>
        <taxon>Stenosarchaea group</taxon>
        <taxon>Halobacteria</taxon>
        <taxon>Halobacteriales</taxon>
        <taxon>Haloarculaceae</taxon>
        <taxon>Halorientalis</taxon>
    </lineage>
</organism>
<dbReference type="AlphaFoldDB" id="A0ABD6CGI3"/>
<dbReference type="RefSeq" id="WP_247378453.1">
    <property type="nucleotide sequence ID" value="NZ_JALLGV010000005.1"/>
</dbReference>
<accession>A0ABD6CGI3</accession>
<keyword evidence="3" id="KW-1185">Reference proteome</keyword>
<feature type="transmembrane region" description="Helical" evidence="1">
    <location>
        <begin position="58"/>
        <end position="76"/>
    </location>
</feature>
<dbReference type="Proteomes" id="UP001597119">
    <property type="component" value="Unassembled WGS sequence"/>
</dbReference>
<proteinExistence type="predicted"/>